<dbReference type="Pfam" id="PF00833">
    <property type="entry name" value="Ribosomal_S17e"/>
    <property type="match status" value="1"/>
</dbReference>
<dbReference type="InterPro" id="IPR012341">
    <property type="entry name" value="6hp_glycosidase-like_sf"/>
</dbReference>
<dbReference type="Gene3D" id="3.30.420.10">
    <property type="entry name" value="Ribonuclease H-like superfamily/Ribonuclease H"/>
    <property type="match status" value="1"/>
</dbReference>
<dbReference type="GO" id="GO:0008408">
    <property type="term" value="F:3'-5' exonuclease activity"/>
    <property type="evidence" value="ECO:0007669"/>
    <property type="project" value="InterPro"/>
</dbReference>
<accession>A0AAF0EE71</accession>
<dbReference type="GO" id="GO:0006412">
    <property type="term" value="P:translation"/>
    <property type="evidence" value="ECO:0007669"/>
    <property type="project" value="InterPro"/>
</dbReference>
<dbReference type="GO" id="GO:0003735">
    <property type="term" value="F:structural constituent of ribosome"/>
    <property type="evidence" value="ECO:0007669"/>
    <property type="project" value="InterPro"/>
</dbReference>
<dbReference type="SUPFAM" id="SSF53098">
    <property type="entry name" value="Ribonuclease H-like"/>
    <property type="match status" value="1"/>
</dbReference>
<dbReference type="Gene3D" id="1.50.10.10">
    <property type="match status" value="1"/>
</dbReference>
<dbReference type="SUPFAM" id="SSF116820">
    <property type="entry name" value="Rps17e-like"/>
    <property type="match status" value="1"/>
</dbReference>
<proteinExistence type="inferred from homology"/>
<dbReference type="GO" id="GO:0005829">
    <property type="term" value="C:cytosol"/>
    <property type="evidence" value="ECO:0007669"/>
    <property type="project" value="UniProtKB-ARBA"/>
</dbReference>
<dbReference type="InterPro" id="IPR036397">
    <property type="entry name" value="RNaseH_sf"/>
</dbReference>
<dbReference type="Pfam" id="PF01612">
    <property type="entry name" value="DNA_pol_A_exo1"/>
    <property type="match status" value="1"/>
</dbReference>
<feature type="domain" description="3'-5' exonuclease" evidence="4">
    <location>
        <begin position="510"/>
        <end position="652"/>
    </location>
</feature>
<dbReference type="InterPro" id="IPR008928">
    <property type="entry name" value="6-hairpin_glycosidase_sf"/>
</dbReference>
<dbReference type="HAMAP" id="MF_00511">
    <property type="entry name" value="Ribosomal_eS17"/>
    <property type="match status" value="1"/>
</dbReference>
<evidence type="ECO:0000256" key="2">
    <source>
        <dbReference type="ARBA" id="ARBA00022980"/>
    </source>
</evidence>
<dbReference type="GO" id="GO:0003676">
    <property type="term" value="F:nucleic acid binding"/>
    <property type="evidence" value="ECO:0007669"/>
    <property type="project" value="InterPro"/>
</dbReference>
<dbReference type="CDD" id="cd06141">
    <property type="entry name" value="WRN_exo"/>
    <property type="match status" value="1"/>
</dbReference>
<dbReference type="GO" id="GO:0005840">
    <property type="term" value="C:ribosome"/>
    <property type="evidence" value="ECO:0007669"/>
    <property type="project" value="UniProtKB-KW"/>
</dbReference>
<dbReference type="Gene3D" id="1.10.60.20">
    <property type="entry name" value="Ribosomal protein S17e-like"/>
    <property type="match status" value="1"/>
</dbReference>
<comment type="similarity">
    <text evidence="1">Belongs to the eukaryotic ribosomal protein eS17 family.</text>
</comment>
<dbReference type="SUPFAM" id="SSF48208">
    <property type="entry name" value="Six-hairpin glycosidases"/>
    <property type="match status" value="1"/>
</dbReference>
<keyword evidence="2" id="KW-0689">Ribosomal protein</keyword>
<keyword evidence="3" id="KW-0687">Ribonucleoprotein</keyword>
<gene>
    <name evidence="5" type="ORF">MEQU1_002712</name>
</gene>
<dbReference type="PANTHER" id="PTHR10732">
    <property type="entry name" value="40S RIBOSOMAL PROTEIN S17"/>
    <property type="match status" value="1"/>
</dbReference>
<organism evidence="5 6">
    <name type="scientific">Malassezia equina</name>
    <dbReference type="NCBI Taxonomy" id="1381935"/>
    <lineage>
        <taxon>Eukaryota</taxon>
        <taxon>Fungi</taxon>
        <taxon>Dikarya</taxon>
        <taxon>Basidiomycota</taxon>
        <taxon>Ustilaginomycotina</taxon>
        <taxon>Malasseziomycetes</taxon>
        <taxon>Malasseziales</taxon>
        <taxon>Malasseziaceae</taxon>
        <taxon>Malassezia</taxon>
    </lineage>
</organism>
<dbReference type="InterPro" id="IPR018273">
    <property type="entry name" value="Ribosomal_eS17_CS"/>
</dbReference>
<name>A0AAF0EE71_9BASI</name>
<sequence>MGLTALQGRVRTKTTKRAARVLIEKYYPRLNPVDFQTNKKVIDEVAIIPSKRLRNKIAGFTTHLMRRIQRGPVRGISFKLQEEERERKDQYVPEVSALDSSVNPIEVDPDTEEMLHNLGFDNLPVTVTAPITAQQLPERKGRYVPDIDIATALFQAQRIWPHGSERFPAGAYRNEAARICDALLAHCIHPHLLVPLLGDWCDTDSKENRRLYDSTRSSDFILSSFLLFHMKHPDPHARAQWQRVLESTLQVALSQMQATKTGLLADFLVYDGRHGWHPAKGKHLESKHDGDMSWNACRTPWRLAHYYAVSGDQRILPLLQTMLKTLMGCQFPAIPAGLRLKDGKPLVDYSSRAFIAPAGYLAYALGDGASHMMAIRALDDEEADYFGDSIDLVIAEEAMAASVGLTVLALCADHANATNHPSKRLDAIAAATADAVSEKAALRMPPPSAPSLPFYTFRAPTGAIEKAVEMWAPEHGAHVSAPRLHYLTHRHDVDTLVPPALRSLSTLYRTVGLDLEWEFGLHVGRTAVMQLATATDIFVIQLSRMSTLPTCLVDMLQDPTIHKVGVAVQQDLTKLYRDFKIQSAGGLELSRVAGELDAGRWPKRRTLISLRELCVTYLKQDLDKGPARISAWTRVPLTDTQLAYAASDADAATRAPSQFAYAQGAPGP</sequence>
<keyword evidence="6" id="KW-1185">Reference proteome</keyword>
<evidence type="ECO:0000313" key="6">
    <source>
        <dbReference type="Proteomes" id="UP001214415"/>
    </source>
</evidence>
<evidence type="ECO:0000256" key="1">
    <source>
        <dbReference type="ARBA" id="ARBA00010444"/>
    </source>
</evidence>
<dbReference type="GO" id="GO:0005975">
    <property type="term" value="P:carbohydrate metabolic process"/>
    <property type="evidence" value="ECO:0007669"/>
    <property type="project" value="InterPro"/>
</dbReference>
<evidence type="ECO:0000259" key="4">
    <source>
        <dbReference type="Pfam" id="PF01612"/>
    </source>
</evidence>
<dbReference type="AlphaFoldDB" id="A0AAF0EE71"/>
<evidence type="ECO:0000256" key="3">
    <source>
        <dbReference type="ARBA" id="ARBA00023274"/>
    </source>
</evidence>
<dbReference type="GO" id="GO:1990904">
    <property type="term" value="C:ribonucleoprotein complex"/>
    <property type="evidence" value="ECO:0007669"/>
    <property type="project" value="UniProtKB-KW"/>
</dbReference>
<dbReference type="GO" id="GO:0006139">
    <property type="term" value="P:nucleobase-containing compound metabolic process"/>
    <property type="evidence" value="ECO:0007669"/>
    <property type="project" value="InterPro"/>
</dbReference>
<evidence type="ECO:0000313" key="5">
    <source>
        <dbReference type="EMBL" id="WFD24015.1"/>
    </source>
</evidence>
<protein>
    <recommendedName>
        <fullName evidence="4">3'-5' exonuclease domain-containing protein</fullName>
    </recommendedName>
</protein>
<dbReference type="PANTHER" id="PTHR10732:SF0">
    <property type="entry name" value="40S RIBOSOMAL PROTEIN S17"/>
    <property type="match status" value="1"/>
</dbReference>
<dbReference type="InterPro" id="IPR012337">
    <property type="entry name" value="RNaseH-like_sf"/>
</dbReference>
<dbReference type="EMBL" id="CP119904">
    <property type="protein sequence ID" value="WFD24015.1"/>
    <property type="molecule type" value="Genomic_DNA"/>
</dbReference>
<dbReference type="PROSITE" id="PS00712">
    <property type="entry name" value="RIBOSOMAL_S17E"/>
    <property type="match status" value="1"/>
</dbReference>
<dbReference type="InterPro" id="IPR001210">
    <property type="entry name" value="Ribosomal_eS17"/>
</dbReference>
<reference evidence="5" key="1">
    <citation type="submission" date="2023-03" db="EMBL/GenBank/DDBJ databases">
        <title>Mating type loci evolution in Malassezia.</title>
        <authorList>
            <person name="Coelho M.A."/>
        </authorList>
    </citation>
    <scope>NUCLEOTIDE SEQUENCE</scope>
    <source>
        <strain evidence="5">CBS 12830</strain>
    </source>
</reference>
<dbReference type="InterPro" id="IPR002562">
    <property type="entry name" value="3'-5'_exonuclease_dom"/>
</dbReference>
<dbReference type="InterPro" id="IPR036401">
    <property type="entry name" value="Ribosomal_eS17_sf"/>
</dbReference>
<dbReference type="FunFam" id="1.10.60.20:FF:000001">
    <property type="entry name" value="40S ribosomal protein S17"/>
    <property type="match status" value="1"/>
</dbReference>
<dbReference type="Proteomes" id="UP001214415">
    <property type="component" value="Chromosome 5"/>
</dbReference>